<keyword evidence="2" id="KW-1185">Reference proteome</keyword>
<dbReference type="EMBL" id="JAUEPS010000125">
    <property type="protein sequence ID" value="KAK0436489.1"/>
    <property type="molecule type" value="Genomic_DNA"/>
</dbReference>
<evidence type="ECO:0008006" key="3">
    <source>
        <dbReference type="Google" id="ProtNLM"/>
    </source>
</evidence>
<dbReference type="Proteomes" id="UP001175211">
    <property type="component" value="Unassembled WGS sequence"/>
</dbReference>
<evidence type="ECO:0000313" key="1">
    <source>
        <dbReference type="EMBL" id="KAK0436489.1"/>
    </source>
</evidence>
<proteinExistence type="predicted"/>
<reference evidence="1" key="1">
    <citation type="submission" date="2023-06" db="EMBL/GenBank/DDBJ databases">
        <authorList>
            <consortium name="Lawrence Berkeley National Laboratory"/>
            <person name="Ahrendt S."/>
            <person name="Sahu N."/>
            <person name="Indic B."/>
            <person name="Wong-Bajracharya J."/>
            <person name="Merenyi Z."/>
            <person name="Ke H.-M."/>
            <person name="Monk M."/>
            <person name="Kocsube S."/>
            <person name="Drula E."/>
            <person name="Lipzen A."/>
            <person name="Balint B."/>
            <person name="Henrissat B."/>
            <person name="Andreopoulos B."/>
            <person name="Martin F.M."/>
            <person name="Harder C.B."/>
            <person name="Rigling D."/>
            <person name="Ford K.L."/>
            <person name="Foster G.D."/>
            <person name="Pangilinan J."/>
            <person name="Papanicolaou A."/>
            <person name="Barry K."/>
            <person name="LaButti K."/>
            <person name="Viragh M."/>
            <person name="Koriabine M."/>
            <person name="Yan M."/>
            <person name="Riley R."/>
            <person name="Champramary S."/>
            <person name="Plett K.L."/>
            <person name="Tsai I.J."/>
            <person name="Slot J."/>
            <person name="Sipos G."/>
            <person name="Plett J."/>
            <person name="Nagy L.G."/>
            <person name="Grigoriev I.V."/>
        </authorList>
    </citation>
    <scope>NUCLEOTIDE SEQUENCE</scope>
    <source>
        <strain evidence="1">CCBAS 213</strain>
    </source>
</reference>
<dbReference type="AlphaFoldDB" id="A0AA39MJZ1"/>
<dbReference type="RefSeq" id="XP_060322292.1">
    <property type="nucleotide sequence ID" value="XM_060481336.1"/>
</dbReference>
<comment type="caution">
    <text evidence="1">The sequence shown here is derived from an EMBL/GenBank/DDBJ whole genome shotgun (WGS) entry which is preliminary data.</text>
</comment>
<sequence>MYCSSRTRALSRWRIVGMEMSERTMTGKSSQTSHEPIVLCDHCQHAFCPSDTRPPASFAEQCRGFYTPSSRQREEILRKKSRLEGVADDYDRELTRLRDIVTQLESGRAQVQTHIDDYASLASAPIRRLRNPLSQPNNYQPFFSSLAQHDPDKILKRIFTFACYRGEDDAFDSHLHWLTPLVISHVCSHWRKVSLDMPEMWSYLDVTWDLNPKSNLELLRMYIARTKMDTPLSVRINSDMELFNLHYRAFSLVLEHAKRWREAIIIVDHQLLWQFLPDSFDILEKLVLRILNI</sequence>
<gene>
    <name evidence="1" type="ORF">EV420DRAFT_236598</name>
</gene>
<protein>
    <recommendedName>
        <fullName evidence="3">F-box domain-containing protein</fullName>
    </recommendedName>
</protein>
<evidence type="ECO:0000313" key="2">
    <source>
        <dbReference type="Proteomes" id="UP001175211"/>
    </source>
</evidence>
<organism evidence="1 2">
    <name type="scientific">Armillaria tabescens</name>
    <name type="common">Ringless honey mushroom</name>
    <name type="synonym">Agaricus tabescens</name>
    <dbReference type="NCBI Taxonomy" id="1929756"/>
    <lineage>
        <taxon>Eukaryota</taxon>
        <taxon>Fungi</taxon>
        <taxon>Dikarya</taxon>
        <taxon>Basidiomycota</taxon>
        <taxon>Agaricomycotina</taxon>
        <taxon>Agaricomycetes</taxon>
        <taxon>Agaricomycetidae</taxon>
        <taxon>Agaricales</taxon>
        <taxon>Marasmiineae</taxon>
        <taxon>Physalacriaceae</taxon>
        <taxon>Desarmillaria</taxon>
    </lineage>
</organism>
<name>A0AA39MJZ1_ARMTA</name>
<dbReference type="GeneID" id="85364884"/>
<accession>A0AA39MJZ1</accession>